<accession>A0A7X5ZGY9</accession>
<dbReference type="SMART" id="SM00530">
    <property type="entry name" value="HTH_XRE"/>
    <property type="match status" value="1"/>
</dbReference>
<dbReference type="AlphaFoldDB" id="A0A7X5ZGY9"/>
<evidence type="ECO:0000313" key="2">
    <source>
        <dbReference type="EMBL" id="NII05166.1"/>
    </source>
</evidence>
<dbReference type="GO" id="GO:0003677">
    <property type="term" value="F:DNA binding"/>
    <property type="evidence" value="ECO:0007669"/>
    <property type="project" value="InterPro"/>
</dbReference>
<feature type="domain" description="HTH cro/C1-type" evidence="1">
    <location>
        <begin position="36"/>
        <end position="90"/>
    </location>
</feature>
<proteinExistence type="predicted"/>
<organism evidence="2 3">
    <name type="scientific">Luteibacter anthropi</name>
    <dbReference type="NCBI Taxonomy" id="564369"/>
    <lineage>
        <taxon>Bacteria</taxon>
        <taxon>Pseudomonadati</taxon>
        <taxon>Pseudomonadota</taxon>
        <taxon>Gammaproteobacteria</taxon>
        <taxon>Lysobacterales</taxon>
        <taxon>Rhodanobacteraceae</taxon>
        <taxon>Luteibacter</taxon>
    </lineage>
</organism>
<reference evidence="2 3" key="1">
    <citation type="submission" date="2020-03" db="EMBL/GenBank/DDBJ databases">
        <authorList>
            <person name="Lai Q."/>
        </authorList>
    </citation>
    <scope>NUCLEOTIDE SEQUENCE [LARGE SCALE GENOMIC DNA]</scope>
    <source>
        <strain evidence="2 3">CCUG 25036</strain>
    </source>
</reference>
<keyword evidence="3" id="KW-1185">Reference proteome</keyword>
<dbReference type="PROSITE" id="PS50943">
    <property type="entry name" value="HTH_CROC1"/>
    <property type="match status" value="1"/>
</dbReference>
<dbReference type="Proteomes" id="UP000490980">
    <property type="component" value="Unassembled WGS sequence"/>
</dbReference>
<dbReference type="InterPro" id="IPR001387">
    <property type="entry name" value="Cro/C1-type_HTH"/>
</dbReference>
<evidence type="ECO:0000259" key="1">
    <source>
        <dbReference type="PROSITE" id="PS50943"/>
    </source>
</evidence>
<sequence length="102" mass="11249">MDKRFHPMSASEQLEVRLALLEDIEGHPDRPVADTIRFIRTTLRLTIAEYAKLCGVSARGLADIERGLTSPTLDTVAKLLKPMGLRVGVMTRKQMDRSGGTG</sequence>
<protein>
    <submittedName>
        <fullName evidence="2">Helix-turn-helix transcriptional regulator</fullName>
    </submittedName>
</protein>
<dbReference type="Pfam" id="PF01381">
    <property type="entry name" value="HTH_3"/>
    <property type="match status" value="1"/>
</dbReference>
<evidence type="ECO:0000313" key="3">
    <source>
        <dbReference type="Proteomes" id="UP000490980"/>
    </source>
</evidence>
<dbReference type="InterPro" id="IPR010982">
    <property type="entry name" value="Lambda_DNA-bd_dom_sf"/>
</dbReference>
<comment type="caution">
    <text evidence="2">The sequence shown here is derived from an EMBL/GenBank/DDBJ whole genome shotgun (WGS) entry which is preliminary data.</text>
</comment>
<dbReference type="SUPFAM" id="SSF47413">
    <property type="entry name" value="lambda repressor-like DNA-binding domains"/>
    <property type="match status" value="1"/>
</dbReference>
<gene>
    <name evidence="2" type="ORF">HBF25_02055</name>
</gene>
<dbReference type="EMBL" id="JAARLZ010000001">
    <property type="protein sequence ID" value="NII05166.1"/>
    <property type="molecule type" value="Genomic_DNA"/>
</dbReference>
<dbReference type="RefSeq" id="WP_166946073.1">
    <property type="nucleotide sequence ID" value="NZ_JAARLZ010000001.1"/>
</dbReference>
<dbReference type="Gene3D" id="1.10.260.40">
    <property type="entry name" value="lambda repressor-like DNA-binding domains"/>
    <property type="match status" value="1"/>
</dbReference>
<name>A0A7X5ZGY9_9GAMM</name>
<dbReference type="CDD" id="cd00093">
    <property type="entry name" value="HTH_XRE"/>
    <property type="match status" value="1"/>
</dbReference>